<dbReference type="SUPFAM" id="SSF51126">
    <property type="entry name" value="Pectin lyase-like"/>
    <property type="match status" value="1"/>
</dbReference>
<evidence type="ECO:0000313" key="2">
    <source>
        <dbReference type="Proteomes" id="UP001206572"/>
    </source>
</evidence>
<comment type="caution">
    <text evidence="1">The sequence shown here is derived from an EMBL/GenBank/DDBJ whole genome shotgun (WGS) entry which is preliminary data.</text>
</comment>
<keyword evidence="2" id="KW-1185">Reference proteome</keyword>
<reference evidence="1 2" key="1">
    <citation type="submission" date="2022-08" db="EMBL/GenBank/DDBJ databases">
        <title>Reclassification of Massilia species as members of the genera Telluria, Duganella, Pseudoduganella, Mokoshia gen. nov. and Zemynaea gen. nov. using orthogonal and non-orthogonal genome-based approaches.</title>
        <authorList>
            <person name="Bowman J.P."/>
        </authorList>
    </citation>
    <scope>NUCLEOTIDE SEQUENCE [LARGE SCALE GENOMIC DNA]</scope>
    <source>
        <strain evidence="1 2">JCM 31661</strain>
    </source>
</reference>
<dbReference type="RefSeq" id="WP_258826680.1">
    <property type="nucleotide sequence ID" value="NZ_JANUHA010000002.1"/>
</dbReference>
<dbReference type="InterPro" id="IPR039513">
    <property type="entry name" value="PL-6"/>
</dbReference>
<name>A0ABT2AHA9_9BURK</name>
<dbReference type="Gene3D" id="2.160.20.10">
    <property type="entry name" value="Single-stranded right-handed beta-helix, Pectin lyase-like"/>
    <property type="match status" value="1"/>
</dbReference>
<accession>A0ABT2AHA9</accession>
<dbReference type="InterPro" id="IPR012334">
    <property type="entry name" value="Pectin_lyas_fold"/>
</dbReference>
<gene>
    <name evidence="1" type="ORF">NX780_04645</name>
</gene>
<organism evidence="1 2">
    <name type="scientific">Massilia agri</name>
    <dbReference type="NCBI Taxonomy" id="1886785"/>
    <lineage>
        <taxon>Bacteria</taxon>
        <taxon>Pseudomonadati</taxon>
        <taxon>Pseudomonadota</taxon>
        <taxon>Betaproteobacteria</taxon>
        <taxon>Burkholderiales</taxon>
        <taxon>Oxalobacteraceae</taxon>
        <taxon>Telluria group</taxon>
        <taxon>Massilia</taxon>
    </lineage>
</organism>
<dbReference type="InterPro" id="IPR011050">
    <property type="entry name" value="Pectin_lyase_fold/virulence"/>
</dbReference>
<dbReference type="Proteomes" id="UP001206572">
    <property type="component" value="Unassembled WGS sequence"/>
</dbReference>
<proteinExistence type="predicted"/>
<dbReference type="Pfam" id="PF14592">
    <property type="entry name" value="Chondroitinas_B"/>
    <property type="match status" value="1"/>
</dbReference>
<evidence type="ECO:0000313" key="1">
    <source>
        <dbReference type="EMBL" id="MCS0595629.1"/>
    </source>
</evidence>
<sequence>MRLRLWLALAALAGIGTAAAGIGYLHSQGIAPRTLAPYIAKRSSGHNDLITGSGAWVARTLTGLDRGADEPSALPALALGAQPRPAPEAQGMPRHVSTVEELRAAMAAAQPGDVITLAPGNYLVRKKALEARTAGSAAQPIVVRAQHPGSVMIDVTTLEGIVVAGPYWRFENLGLRGVCRNHGDCDHAFHVVGGAHHFTALNNTLVDFNAHFKINGWRGQFPDHGRIEGNTLRNDVARRTRSPVTPIDLVAANDWLIRGNLIADFVKLGGDGISYGAFAKGAGARTVFERNVVLCEQRLRAARGLRVGLSLGGGGTGKPYCRDGRCITEQEEGVIRNNLIASCSDVGIYVNSGARSRIVHNTLLDTAGIDVRFPESSADIEGNLVDGGIRSRNGGQLRSQDNLATPVGLLYLGVHPQRGHFIAPASLDLRWDGEAERRAVSESTPDLCGKARPAQAAYGAFEDFEACLAPR</sequence>
<dbReference type="EMBL" id="JANUHA010000002">
    <property type="protein sequence ID" value="MCS0595629.1"/>
    <property type="molecule type" value="Genomic_DNA"/>
</dbReference>
<protein>
    <submittedName>
        <fullName evidence="1">Right-handed parallel beta-helix repeat-containing protein</fullName>
    </submittedName>
</protein>